<keyword evidence="13 14" id="KW-0998">Cell outer membrane</keyword>
<sequence>MLPDQAGGRFRLKGIVRLTGLGIMFATVAPVAVAQSTGEAQDPVELNALEVTGSVLKVGVPLAETPQPASLVSREELDDRNVQSLDESFRYRSGVVSGHYGADNDTDWFKVRGFDQATYQDGLRIYREGYYQWLPETFGLDRVEVLKGPASILYGEAPTGGIINAVSKRPSGEVSGIIEVQTGNREHRQLNVDTTGPLTDSASYRLVAVYKDREGDLDHTENERYYLAPSIAIDLTEQTRLTVLSSLQKDDGVPVNAFKLPYGTVDDTPYGKVDRSTNLGQPGYDKNERTQVAIGYELEHAFNNQWSFQQNLRYNRLDLELRSTYASYQDAVDPRTVVQGVVFREGTTDGLTVDNRVTGRFFTEHTENTVLAGLDYQNLSADGDQYDDFLAFGSVDMFDPVYGNYTPVTEAQLLESDTTKEQVGAYLQNQLRIDDRWVILASARHDWAETEAQTGADTEKADDSQWSLSGGVMYLADNGLSTYVSYSESFQPLLATETDGDLYKPLEGKQLEAGVKYAPTWLDGYVSAAVFELTEENSLVQEGQQTVQKGEKENRGFELEGNAYLTDDWQLTLAYTYTDAENKDDEVLNQLPLIPRHMASFWTDYNLSGWVPGLTVGGGLRYNGESVGHSSSGANKVEVDSYTVTDLMARYDFSQNWRAQVNVNNLTDEEYVASCDYYCYYGESRSVIGSLSYRW</sequence>
<keyword evidence="6 14" id="KW-0812">Transmembrane</keyword>
<keyword evidence="4 14" id="KW-1134">Transmembrane beta strand</keyword>
<evidence type="ECO:0000256" key="2">
    <source>
        <dbReference type="ARBA" id="ARBA00009810"/>
    </source>
</evidence>
<dbReference type="InterPro" id="IPR012910">
    <property type="entry name" value="Plug_dom"/>
</dbReference>
<comment type="subcellular location">
    <subcellularLocation>
        <location evidence="1 14">Cell outer membrane</location>
        <topology evidence="1 14">Multi-pass membrane protein</topology>
    </subcellularLocation>
</comment>
<dbReference type="Pfam" id="PF07715">
    <property type="entry name" value="Plug"/>
    <property type="match status" value="1"/>
</dbReference>
<keyword evidence="7" id="KW-0732">Signal</keyword>
<feature type="domain" description="TonB-dependent receptor-like beta-barrel" evidence="16">
    <location>
        <begin position="234"/>
        <end position="666"/>
    </location>
</feature>
<dbReference type="PANTHER" id="PTHR32552:SF68">
    <property type="entry name" value="FERRICHROME OUTER MEMBRANE TRANSPORTER_PHAGE RECEPTOR"/>
    <property type="match status" value="1"/>
</dbReference>
<proteinExistence type="inferred from homology"/>
<keyword evidence="19" id="KW-1185">Reference proteome</keyword>
<dbReference type="InterPro" id="IPR010105">
    <property type="entry name" value="TonB_sidphr_rcpt"/>
</dbReference>
<dbReference type="PROSITE" id="PS52016">
    <property type="entry name" value="TONB_DEPENDENT_REC_3"/>
    <property type="match status" value="1"/>
</dbReference>
<evidence type="ECO:0000256" key="3">
    <source>
        <dbReference type="ARBA" id="ARBA00022448"/>
    </source>
</evidence>
<evidence type="ECO:0000256" key="15">
    <source>
        <dbReference type="RuleBase" id="RU003357"/>
    </source>
</evidence>
<evidence type="ECO:0000256" key="10">
    <source>
        <dbReference type="ARBA" id="ARBA00023077"/>
    </source>
</evidence>
<dbReference type="Gene3D" id="2.170.130.10">
    <property type="entry name" value="TonB-dependent receptor, plug domain"/>
    <property type="match status" value="1"/>
</dbReference>
<dbReference type="Gene3D" id="2.40.170.20">
    <property type="entry name" value="TonB-dependent receptor, beta-barrel domain"/>
    <property type="match status" value="1"/>
</dbReference>
<evidence type="ECO:0000256" key="14">
    <source>
        <dbReference type="PROSITE-ProRule" id="PRU01360"/>
    </source>
</evidence>
<protein>
    <submittedName>
        <fullName evidence="18">Ligand-gated channel</fullName>
    </submittedName>
</protein>
<evidence type="ECO:0000256" key="11">
    <source>
        <dbReference type="ARBA" id="ARBA00023136"/>
    </source>
</evidence>
<evidence type="ECO:0000259" key="17">
    <source>
        <dbReference type="Pfam" id="PF07715"/>
    </source>
</evidence>
<keyword evidence="11 14" id="KW-0472">Membrane</keyword>
<dbReference type="InterPro" id="IPR036942">
    <property type="entry name" value="Beta-barrel_TonB_sf"/>
</dbReference>
<accession>A0ABQ3B5U0</accession>
<dbReference type="InterPro" id="IPR039426">
    <property type="entry name" value="TonB-dep_rcpt-like"/>
</dbReference>
<keyword evidence="10 15" id="KW-0798">TonB box</keyword>
<evidence type="ECO:0000256" key="13">
    <source>
        <dbReference type="ARBA" id="ARBA00023237"/>
    </source>
</evidence>
<organism evidence="18 19">
    <name type="scientific">Marinobacter zhanjiangensis</name>
    <dbReference type="NCBI Taxonomy" id="578215"/>
    <lineage>
        <taxon>Bacteria</taxon>
        <taxon>Pseudomonadati</taxon>
        <taxon>Pseudomonadota</taxon>
        <taxon>Gammaproteobacteria</taxon>
        <taxon>Pseudomonadales</taxon>
        <taxon>Marinobacteraceae</taxon>
        <taxon>Marinobacter</taxon>
    </lineage>
</organism>
<evidence type="ECO:0000256" key="9">
    <source>
        <dbReference type="ARBA" id="ARBA00023065"/>
    </source>
</evidence>
<dbReference type="CDD" id="cd01347">
    <property type="entry name" value="ligand_gated_channel"/>
    <property type="match status" value="1"/>
</dbReference>
<comment type="caution">
    <text evidence="18">The sequence shown here is derived from an EMBL/GenBank/DDBJ whole genome shotgun (WGS) entry which is preliminary data.</text>
</comment>
<keyword evidence="12" id="KW-0675">Receptor</keyword>
<evidence type="ECO:0000256" key="6">
    <source>
        <dbReference type="ARBA" id="ARBA00022692"/>
    </source>
</evidence>
<evidence type="ECO:0000256" key="5">
    <source>
        <dbReference type="ARBA" id="ARBA00022496"/>
    </source>
</evidence>
<evidence type="ECO:0000256" key="12">
    <source>
        <dbReference type="ARBA" id="ARBA00023170"/>
    </source>
</evidence>
<feature type="domain" description="TonB-dependent receptor plug" evidence="17">
    <location>
        <begin position="62"/>
        <end position="162"/>
    </location>
</feature>
<dbReference type="Proteomes" id="UP000601597">
    <property type="component" value="Unassembled WGS sequence"/>
</dbReference>
<dbReference type="InterPro" id="IPR000531">
    <property type="entry name" value="Beta-barrel_TonB"/>
</dbReference>
<evidence type="ECO:0000259" key="16">
    <source>
        <dbReference type="Pfam" id="PF00593"/>
    </source>
</evidence>
<dbReference type="NCBIfam" id="TIGR01783">
    <property type="entry name" value="TonB-siderophor"/>
    <property type="match status" value="1"/>
</dbReference>
<comment type="similarity">
    <text evidence="2 14 15">Belongs to the TonB-dependent receptor family.</text>
</comment>
<gene>
    <name evidence="18" type="ORF">GCM10007071_22870</name>
</gene>
<keyword evidence="8" id="KW-0408">Iron</keyword>
<dbReference type="PANTHER" id="PTHR32552">
    <property type="entry name" value="FERRICHROME IRON RECEPTOR-RELATED"/>
    <property type="match status" value="1"/>
</dbReference>
<evidence type="ECO:0000256" key="8">
    <source>
        <dbReference type="ARBA" id="ARBA00023004"/>
    </source>
</evidence>
<reference evidence="19" key="1">
    <citation type="journal article" date="2019" name="Int. J. Syst. Evol. Microbiol.">
        <title>The Global Catalogue of Microorganisms (GCM) 10K type strain sequencing project: providing services to taxonomists for standard genome sequencing and annotation.</title>
        <authorList>
            <consortium name="The Broad Institute Genomics Platform"/>
            <consortium name="The Broad Institute Genome Sequencing Center for Infectious Disease"/>
            <person name="Wu L."/>
            <person name="Ma J."/>
        </authorList>
    </citation>
    <scope>NUCLEOTIDE SEQUENCE [LARGE SCALE GENOMIC DNA]</scope>
    <source>
        <strain evidence="19">KCTC 22280</strain>
    </source>
</reference>
<name>A0ABQ3B5U0_9GAMM</name>
<evidence type="ECO:0000313" key="18">
    <source>
        <dbReference type="EMBL" id="GGY75091.1"/>
    </source>
</evidence>
<evidence type="ECO:0000313" key="19">
    <source>
        <dbReference type="Proteomes" id="UP000601597"/>
    </source>
</evidence>
<dbReference type="EMBL" id="BMXV01000005">
    <property type="protein sequence ID" value="GGY75091.1"/>
    <property type="molecule type" value="Genomic_DNA"/>
</dbReference>
<dbReference type="SUPFAM" id="SSF56935">
    <property type="entry name" value="Porins"/>
    <property type="match status" value="1"/>
</dbReference>
<evidence type="ECO:0000256" key="7">
    <source>
        <dbReference type="ARBA" id="ARBA00022729"/>
    </source>
</evidence>
<keyword evidence="9" id="KW-0406">Ion transport</keyword>
<dbReference type="Pfam" id="PF00593">
    <property type="entry name" value="TonB_dep_Rec_b-barrel"/>
    <property type="match status" value="1"/>
</dbReference>
<keyword evidence="5" id="KW-0410">Iron transport</keyword>
<dbReference type="InterPro" id="IPR037066">
    <property type="entry name" value="Plug_dom_sf"/>
</dbReference>
<keyword evidence="3 14" id="KW-0813">Transport</keyword>
<evidence type="ECO:0000256" key="4">
    <source>
        <dbReference type="ARBA" id="ARBA00022452"/>
    </source>
</evidence>
<evidence type="ECO:0000256" key="1">
    <source>
        <dbReference type="ARBA" id="ARBA00004571"/>
    </source>
</evidence>